<dbReference type="Pfam" id="PF05871">
    <property type="entry name" value="ESCRT-II"/>
    <property type="match status" value="1"/>
</dbReference>
<dbReference type="InterPro" id="IPR005545">
    <property type="entry name" value="YCII"/>
</dbReference>
<dbReference type="InterPro" id="IPR008570">
    <property type="entry name" value="ESCRT-II_cplx_Vps25-sub"/>
</dbReference>
<name>A0A8H7PVQ8_9FUNG</name>
<dbReference type="InterPro" id="IPR036388">
    <property type="entry name" value="WH-like_DNA-bd_sf"/>
</dbReference>
<evidence type="ECO:0000256" key="3">
    <source>
        <dbReference type="ARBA" id="ARBA00022927"/>
    </source>
</evidence>
<dbReference type="SUPFAM" id="SSF54909">
    <property type="entry name" value="Dimeric alpha+beta barrel"/>
    <property type="match status" value="1"/>
</dbReference>
<dbReference type="GO" id="GO:0042803">
    <property type="term" value="F:protein homodimerization activity"/>
    <property type="evidence" value="ECO:0007669"/>
    <property type="project" value="TreeGrafter"/>
</dbReference>
<dbReference type="PANTHER" id="PTHR13149:SF0">
    <property type="entry name" value="VACUOLAR PROTEIN-SORTING-ASSOCIATED PROTEIN 25"/>
    <property type="match status" value="1"/>
</dbReference>
<evidence type="ECO:0000256" key="2">
    <source>
        <dbReference type="ARBA" id="ARBA00022448"/>
    </source>
</evidence>
<dbReference type="GO" id="GO:0000814">
    <property type="term" value="C:ESCRT II complex"/>
    <property type="evidence" value="ECO:0007669"/>
    <property type="project" value="InterPro"/>
</dbReference>
<dbReference type="PANTHER" id="PTHR13149">
    <property type="entry name" value="VACUOLAR PROTEIN SORTING-ASSOCIATED PROTEIN VPS25"/>
    <property type="match status" value="1"/>
</dbReference>
<evidence type="ECO:0000313" key="7">
    <source>
        <dbReference type="Proteomes" id="UP000612746"/>
    </source>
</evidence>
<dbReference type="InterPro" id="IPR014041">
    <property type="entry name" value="ESCRT-II_cplx_Vps25-sub_N"/>
</dbReference>
<dbReference type="Pfam" id="PF03795">
    <property type="entry name" value="YCII"/>
    <property type="match status" value="1"/>
</dbReference>
<evidence type="ECO:0000313" key="6">
    <source>
        <dbReference type="EMBL" id="KAG2180733.1"/>
    </source>
</evidence>
<dbReference type="OrthoDB" id="245150at2759"/>
<dbReference type="InterPro" id="IPR011008">
    <property type="entry name" value="Dimeric_a/b-barrel"/>
</dbReference>
<dbReference type="GO" id="GO:0043328">
    <property type="term" value="P:protein transport to vacuole involved in ubiquitin-dependent protein catabolic process via the multivesicular body sorting pathway"/>
    <property type="evidence" value="ECO:0007669"/>
    <property type="project" value="TreeGrafter"/>
</dbReference>
<dbReference type="GO" id="GO:0016236">
    <property type="term" value="P:macroautophagy"/>
    <property type="evidence" value="ECO:0007669"/>
    <property type="project" value="UniProtKB-ARBA"/>
</dbReference>
<dbReference type="FunFam" id="1.10.10.10:FF:000141">
    <property type="entry name" value="vacuolar protein-sorting-associated protein 25"/>
    <property type="match status" value="1"/>
</dbReference>
<dbReference type="EMBL" id="JAEPRA010000009">
    <property type="protein sequence ID" value="KAG2180733.1"/>
    <property type="molecule type" value="Genomic_DNA"/>
</dbReference>
<gene>
    <name evidence="6" type="ORF">INT44_003740</name>
</gene>
<comment type="similarity">
    <text evidence="1">Belongs to the VPS25 family.</text>
</comment>
<comment type="caution">
    <text evidence="6">The sequence shown here is derived from an EMBL/GenBank/DDBJ whole genome shotgun (WGS) entry which is preliminary data.</text>
</comment>
<proteinExistence type="inferred from homology"/>
<dbReference type="GO" id="GO:0005198">
    <property type="term" value="F:structural molecule activity"/>
    <property type="evidence" value="ECO:0007669"/>
    <property type="project" value="TreeGrafter"/>
</dbReference>
<sequence>MFAVLRQQIASNKQVRSFSSTGRNNLRFIFLVHDQPDEDALSRRLAVRQKHLEVALPDKRSGYIVTGGAILDSHDSKNMIGSSMVIEGNSEKEIWERLQNDIYCTGNVWDMRTAQLIPIQQFGYTTSNACQVTAQCKVNGPLLIEFANAVTSRQPTESTWQNQVKEWERIILAYYRSQRLYRLNLVEATVPGASPLFDNTKIKRVLNVTFYSGRLSLETLEEIVNEMVRKGLAEWVTDSISSSKSAARTQALIYWRKPEEWSSLLWTWINEQGFNNSIMTVYEIANGEAAEGTDFYEMDTTVLIKALEVLSASGNAQIFTGTGDVDSIGVKFFGI</sequence>
<dbReference type="Proteomes" id="UP000612746">
    <property type="component" value="Unassembled WGS sequence"/>
</dbReference>
<accession>A0A8H7PVQ8</accession>
<organism evidence="6 7">
    <name type="scientific">Umbelopsis vinacea</name>
    <dbReference type="NCBI Taxonomy" id="44442"/>
    <lineage>
        <taxon>Eukaryota</taxon>
        <taxon>Fungi</taxon>
        <taxon>Fungi incertae sedis</taxon>
        <taxon>Mucoromycota</taxon>
        <taxon>Mucoromycotina</taxon>
        <taxon>Umbelopsidomycetes</taxon>
        <taxon>Umbelopsidales</taxon>
        <taxon>Umbelopsidaceae</taxon>
        <taxon>Umbelopsis</taxon>
    </lineage>
</organism>
<keyword evidence="7" id="KW-1185">Reference proteome</keyword>
<keyword evidence="2" id="KW-0813">Transport</keyword>
<evidence type="ECO:0000256" key="4">
    <source>
        <dbReference type="ARBA" id="ARBA00030094"/>
    </source>
</evidence>
<dbReference type="Gene3D" id="3.30.70.1060">
    <property type="entry name" value="Dimeric alpha+beta barrel"/>
    <property type="match status" value="1"/>
</dbReference>
<dbReference type="InterPro" id="IPR036390">
    <property type="entry name" value="WH_DNA-bd_sf"/>
</dbReference>
<reference evidence="6" key="1">
    <citation type="submission" date="2020-12" db="EMBL/GenBank/DDBJ databases">
        <title>Metabolic potential, ecology and presence of endohyphal bacteria is reflected in genomic diversity of Mucoromycotina.</title>
        <authorList>
            <person name="Muszewska A."/>
            <person name="Okrasinska A."/>
            <person name="Steczkiewicz K."/>
            <person name="Drgas O."/>
            <person name="Orlowska M."/>
            <person name="Perlinska-Lenart U."/>
            <person name="Aleksandrzak-Piekarczyk T."/>
            <person name="Szatraj K."/>
            <person name="Zielenkiewicz U."/>
            <person name="Pilsyk S."/>
            <person name="Malc E."/>
            <person name="Mieczkowski P."/>
            <person name="Kruszewska J.S."/>
            <person name="Biernat P."/>
            <person name="Pawlowska J."/>
        </authorList>
    </citation>
    <scope>NUCLEOTIDE SEQUENCE</scope>
    <source>
        <strain evidence="6">WA0000051536</strain>
    </source>
</reference>
<keyword evidence="3" id="KW-0653">Protein transport</keyword>
<feature type="domain" description="YCII-related" evidence="5">
    <location>
        <begin position="30"/>
        <end position="109"/>
    </location>
</feature>
<evidence type="ECO:0000256" key="1">
    <source>
        <dbReference type="ARBA" id="ARBA00009674"/>
    </source>
</evidence>
<dbReference type="AlphaFoldDB" id="A0A8H7PVQ8"/>
<dbReference type="Gene3D" id="1.10.10.10">
    <property type="entry name" value="Winged helix-like DNA-binding domain superfamily/Winged helix DNA-binding domain"/>
    <property type="match status" value="1"/>
</dbReference>
<dbReference type="Gene3D" id="1.10.10.570">
    <property type="entry name" value="Winged helix' DNA-binding domain. Chain C. Domain 1"/>
    <property type="match status" value="1"/>
</dbReference>
<evidence type="ECO:0000259" key="5">
    <source>
        <dbReference type="Pfam" id="PF03795"/>
    </source>
</evidence>
<protein>
    <recommendedName>
        <fullName evidence="4">ESCRT-II complex subunit VPS25</fullName>
    </recommendedName>
</protein>
<dbReference type="SUPFAM" id="SSF46785">
    <property type="entry name" value="Winged helix' DNA-binding domain"/>
    <property type="match status" value="2"/>
</dbReference>